<dbReference type="PANTHER" id="PTHR47447:SF17">
    <property type="entry name" value="OS12G0638900 PROTEIN"/>
    <property type="match status" value="1"/>
</dbReference>
<dbReference type="AlphaFoldDB" id="A0A9P1FK49"/>
<name>A0A9P1FK49_9DINO</name>
<keyword evidence="4" id="KW-1185">Reference proteome</keyword>
<gene>
    <name evidence="2" type="ORF">C1SCF055_LOCUS8081</name>
</gene>
<reference evidence="2" key="1">
    <citation type="submission" date="2022-10" db="EMBL/GenBank/DDBJ databases">
        <authorList>
            <person name="Chen Y."/>
            <person name="Dougan E. K."/>
            <person name="Chan C."/>
            <person name="Rhodes N."/>
            <person name="Thang M."/>
        </authorList>
    </citation>
    <scope>NUCLEOTIDE SEQUENCE</scope>
</reference>
<keyword evidence="1" id="KW-0677">Repeat</keyword>
<evidence type="ECO:0000256" key="1">
    <source>
        <dbReference type="ARBA" id="ARBA00022737"/>
    </source>
</evidence>
<dbReference type="NCBIfam" id="TIGR00756">
    <property type="entry name" value="PPR"/>
    <property type="match status" value="1"/>
</dbReference>
<organism evidence="2">
    <name type="scientific">Cladocopium goreaui</name>
    <dbReference type="NCBI Taxonomy" id="2562237"/>
    <lineage>
        <taxon>Eukaryota</taxon>
        <taxon>Sar</taxon>
        <taxon>Alveolata</taxon>
        <taxon>Dinophyceae</taxon>
        <taxon>Suessiales</taxon>
        <taxon>Symbiodiniaceae</taxon>
        <taxon>Cladocopium</taxon>
    </lineage>
</organism>
<comment type="caution">
    <text evidence="2">The sequence shown here is derived from an EMBL/GenBank/DDBJ whole genome shotgun (WGS) entry which is preliminary data.</text>
</comment>
<dbReference type="InterPro" id="IPR011990">
    <property type="entry name" value="TPR-like_helical_dom_sf"/>
</dbReference>
<proteinExistence type="predicted"/>
<dbReference type="Proteomes" id="UP001152797">
    <property type="component" value="Unassembled WGS sequence"/>
</dbReference>
<dbReference type="InterPro" id="IPR002885">
    <property type="entry name" value="PPR_rpt"/>
</dbReference>
<evidence type="ECO:0000313" key="4">
    <source>
        <dbReference type="Proteomes" id="UP001152797"/>
    </source>
</evidence>
<dbReference type="EMBL" id="CAMXCT030000542">
    <property type="protein sequence ID" value="CAL4767491.1"/>
    <property type="molecule type" value="Genomic_DNA"/>
</dbReference>
<dbReference type="OrthoDB" id="185373at2759"/>
<dbReference type="EMBL" id="CAMXCT010000542">
    <property type="protein sequence ID" value="CAI3980179.1"/>
    <property type="molecule type" value="Genomic_DNA"/>
</dbReference>
<evidence type="ECO:0000313" key="2">
    <source>
        <dbReference type="EMBL" id="CAI3980179.1"/>
    </source>
</evidence>
<dbReference type="EMBL" id="CAMXCT020000542">
    <property type="protein sequence ID" value="CAL1133554.1"/>
    <property type="molecule type" value="Genomic_DNA"/>
</dbReference>
<protein>
    <submittedName>
        <fullName evidence="3">Pentatricopeptide repeat-containing protein MRL1, chloroplastic (Protein MATURATION OF RBCL 1) (AtMRL1)</fullName>
    </submittedName>
</protein>
<dbReference type="Pfam" id="PF01535">
    <property type="entry name" value="PPR"/>
    <property type="match status" value="1"/>
</dbReference>
<dbReference type="Gene3D" id="1.25.40.10">
    <property type="entry name" value="Tetratricopeptide repeat domain"/>
    <property type="match status" value="1"/>
</dbReference>
<evidence type="ECO:0000313" key="3">
    <source>
        <dbReference type="EMBL" id="CAL4767491.1"/>
    </source>
</evidence>
<accession>A0A9P1FK49</accession>
<reference evidence="3 4" key="2">
    <citation type="submission" date="2024-05" db="EMBL/GenBank/DDBJ databases">
        <authorList>
            <person name="Chen Y."/>
            <person name="Shah S."/>
            <person name="Dougan E. K."/>
            <person name="Thang M."/>
            <person name="Chan C."/>
        </authorList>
    </citation>
    <scope>NUCLEOTIDE SEQUENCE [LARGE SCALE GENOMIC DNA]</scope>
</reference>
<dbReference type="PANTHER" id="PTHR47447">
    <property type="entry name" value="OS03G0856100 PROTEIN"/>
    <property type="match status" value="1"/>
</dbReference>
<sequence length="789" mass="84370">MASTCAPRKRAATVAQVTAAIRALTQRGLYREAAHFALDACAWGDDAGGSGAKRVQGNAFVCGAAFHACGFVSDSWPLTLQLLQRAQDAHVELDASAEDSLLLALCRGGAPSLALQRPVSSGLKALSAAAAHMGRSTAWEMSIALLAKSSHWDQTAWEVLVAAAADATQWPAALALLDAMGRRCEACEDAMGRQRDRSNTRSGGWGRSQLGERACAGVQRFDLAHQLLHTNSHDLPHETALTRLVVSAPSVGDSRWQWAMCVLDTLDQRQVKVPLSTCNAVISVCAQSGHWQRALSVLESMCAGCGAGPVQRPAPDQISFNGALSACERAARPEVAARLLQRMTILAIQPSVTSYLGLSAAYGRSTGWRMALSLFSTVRRRSLQPDEALLVATAMACGNQGFEKEAELIFQAQPWQHASQLLSTKIRMQPSAASTSCFTSCLEKGFQWARAVHSLEEAKQKDLKSLKSYGAALAACQQGDAWRAAVGVLEAGVEALESRPQLGLLGLVPPDRQMHQLMMRLRQQCEVEDPSVLATASYSMLYHGMLDAQLAAVLERKILRPCAGRLRGMPRAAHAVRLGPLADTVVLKIEYANEAARVAEQLQPAVGRVTIMSQEAHAARELADSTLREAKERQRAGVATGAQTMKVADRILELYGQGGSQRKRFWSSISMTLGVLSAQGFLGAAAPLFAQRRMLAPPEKLLRGRLEARRLHHLLGAPSAERSSLAAKSIPAFVTSCLQLPASAASASTLGRLVGHRSAAGESLLTSVLADHDRSQHAERQVHGACGAG</sequence>